<comment type="caution">
    <text evidence="1">The sequence shown here is derived from an EMBL/GenBank/DDBJ whole genome shotgun (WGS) entry which is preliminary data.</text>
</comment>
<reference evidence="1 2" key="1">
    <citation type="submission" date="2019-05" db="EMBL/GenBank/DDBJ databases">
        <title>Another draft genome of Portunus trituberculatus and its Hox gene families provides insights of decapod evolution.</title>
        <authorList>
            <person name="Jeong J.-H."/>
            <person name="Song I."/>
            <person name="Kim S."/>
            <person name="Choi T."/>
            <person name="Kim D."/>
            <person name="Ryu S."/>
            <person name="Kim W."/>
        </authorList>
    </citation>
    <scope>NUCLEOTIDE SEQUENCE [LARGE SCALE GENOMIC DNA]</scope>
    <source>
        <tissue evidence="1">Muscle</tissue>
    </source>
</reference>
<evidence type="ECO:0000313" key="2">
    <source>
        <dbReference type="Proteomes" id="UP000324222"/>
    </source>
</evidence>
<organism evidence="1 2">
    <name type="scientific">Portunus trituberculatus</name>
    <name type="common">Swimming crab</name>
    <name type="synonym">Neptunus trituberculatus</name>
    <dbReference type="NCBI Taxonomy" id="210409"/>
    <lineage>
        <taxon>Eukaryota</taxon>
        <taxon>Metazoa</taxon>
        <taxon>Ecdysozoa</taxon>
        <taxon>Arthropoda</taxon>
        <taxon>Crustacea</taxon>
        <taxon>Multicrustacea</taxon>
        <taxon>Malacostraca</taxon>
        <taxon>Eumalacostraca</taxon>
        <taxon>Eucarida</taxon>
        <taxon>Decapoda</taxon>
        <taxon>Pleocyemata</taxon>
        <taxon>Brachyura</taxon>
        <taxon>Eubrachyura</taxon>
        <taxon>Portunoidea</taxon>
        <taxon>Portunidae</taxon>
        <taxon>Portuninae</taxon>
        <taxon>Portunus</taxon>
    </lineage>
</organism>
<dbReference type="Proteomes" id="UP000324222">
    <property type="component" value="Unassembled WGS sequence"/>
</dbReference>
<evidence type="ECO:0000313" key="1">
    <source>
        <dbReference type="EMBL" id="MPC24505.1"/>
    </source>
</evidence>
<keyword evidence="2" id="KW-1185">Reference proteome</keyword>
<protein>
    <recommendedName>
        <fullName evidence="3">Endonuclease/exonuclease/phosphatase domain-containing protein</fullName>
    </recommendedName>
</protein>
<accession>A0A5B7DTA1</accession>
<name>A0A5B7DTA1_PORTR</name>
<gene>
    <name evidence="1" type="ORF">E2C01_017588</name>
</gene>
<proteinExistence type="predicted"/>
<dbReference type="AlphaFoldDB" id="A0A5B7DTA1"/>
<dbReference type="EMBL" id="VSRR010001338">
    <property type="protein sequence ID" value="MPC24505.1"/>
    <property type="molecule type" value="Genomic_DNA"/>
</dbReference>
<sequence>MSTPNPALETLSGEGTMNVPRSDCSLDLNVYHQLWLSSPFTGHPGELTFNFVILHDLEQLVQHHTRIPDHLGDTPNILNFFLISNPSAYAVTLSSPSGSSDHNLISVSCSVSPIPSQDPRKLRCFRRFASESWEDLRRYYADIPRMITVSVSETHLYVLNA</sequence>
<evidence type="ECO:0008006" key="3">
    <source>
        <dbReference type="Google" id="ProtNLM"/>
    </source>
</evidence>